<gene>
    <name evidence="3" type="ORF">ACHHYP_15190</name>
</gene>
<keyword evidence="4" id="KW-1185">Reference proteome</keyword>
<evidence type="ECO:0000256" key="2">
    <source>
        <dbReference type="SAM" id="MobiDB-lite"/>
    </source>
</evidence>
<reference evidence="3 4" key="1">
    <citation type="journal article" date="2014" name="Genome Biol. Evol.">
        <title>The secreted proteins of Achlya hypogyna and Thraustotheca clavata identify the ancestral oomycete secretome and reveal gene acquisitions by horizontal gene transfer.</title>
        <authorList>
            <person name="Misner I."/>
            <person name="Blouin N."/>
            <person name="Leonard G."/>
            <person name="Richards T.A."/>
            <person name="Lane C.E."/>
        </authorList>
    </citation>
    <scope>NUCLEOTIDE SEQUENCE [LARGE SCALE GENOMIC DNA]</scope>
    <source>
        <strain evidence="3 4">ATCC 48635</strain>
    </source>
</reference>
<dbReference type="OrthoDB" id="71601at2759"/>
<comment type="caution">
    <text evidence="3">The sequence shown here is derived from an EMBL/GenBank/DDBJ whole genome shotgun (WGS) entry which is preliminary data.</text>
</comment>
<keyword evidence="1" id="KW-0175">Coiled coil</keyword>
<feature type="coiled-coil region" evidence="1">
    <location>
        <begin position="233"/>
        <end position="263"/>
    </location>
</feature>
<accession>A0A1V9YBH8</accession>
<dbReference type="EMBL" id="JNBR01002404">
    <property type="protein sequence ID" value="OQR83038.1"/>
    <property type="molecule type" value="Genomic_DNA"/>
</dbReference>
<dbReference type="Proteomes" id="UP000243579">
    <property type="component" value="Unassembled WGS sequence"/>
</dbReference>
<evidence type="ECO:0000313" key="4">
    <source>
        <dbReference type="Proteomes" id="UP000243579"/>
    </source>
</evidence>
<evidence type="ECO:0000256" key="1">
    <source>
        <dbReference type="SAM" id="Coils"/>
    </source>
</evidence>
<proteinExistence type="predicted"/>
<organism evidence="3 4">
    <name type="scientific">Achlya hypogyna</name>
    <name type="common">Oomycete</name>
    <name type="synonym">Protoachlya hypogyna</name>
    <dbReference type="NCBI Taxonomy" id="1202772"/>
    <lineage>
        <taxon>Eukaryota</taxon>
        <taxon>Sar</taxon>
        <taxon>Stramenopiles</taxon>
        <taxon>Oomycota</taxon>
        <taxon>Saprolegniomycetes</taxon>
        <taxon>Saprolegniales</taxon>
        <taxon>Achlyaceae</taxon>
        <taxon>Achlya</taxon>
    </lineage>
</organism>
<protein>
    <submittedName>
        <fullName evidence="3">Uncharacterized protein</fullName>
    </submittedName>
</protein>
<sequence>METRRKSYEPASIAQYYESIADCVAFNGAIERQRNYDRKRRAIVQSVGYEAVLNRAKRTQLSFSSYASPSTSSMSTGTASSMSTLKPAPTLASNAIKMPQATYTPMIDPKQLAAKYGKVPTTSAPSTLKPMLPTDAADGKATFPIGTEVVIKVVAVDKLAAYGLSQLTGKKGKVISVPTAKGQFLYGVMFENTLQHVPVEALAAVDAASVGQMKLPAASQLKIEHSFHMHRLMQDQFKEIQALQKQHAEYRQANNTAAMAEVQKSLSVLRNLHLSQIRALKTKQEDEMRQKEFS</sequence>
<dbReference type="AlphaFoldDB" id="A0A1V9YBH8"/>
<name>A0A1V9YBH8_ACHHY</name>
<evidence type="ECO:0000313" key="3">
    <source>
        <dbReference type="EMBL" id="OQR83038.1"/>
    </source>
</evidence>
<feature type="region of interest" description="Disordered" evidence="2">
    <location>
        <begin position="64"/>
        <end position="84"/>
    </location>
</feature>